<dbReference type="InterPro" id="IPR027417">
    <property type="entry name" value="P-loop_NTPase"/>
</dbReference>
<feature type="domain" description="Disease resistance N-terminal" evidence="6">
    <location>
        <begin position="31"/>
        <end position="89"/>
    </location>
</feature>
<dbReference type="SUPFAM" id="SSF52058">
    <property type="entry name" value="L domain-like"/>
    <property type="match status" value="2"/>
</dbReference>
<evidence type="ECO:0000259" key="6">
    <source>
        <dbReference type="Pfam" id="PF18052"/>
    </source>
</evidence>
<organism evidence="8 9">
    <name type="scientific">Carnegiea gigantea</name>
    <dbReference type="NCBI Taxonomy" id="171969"/>
    <lineage>
        <taxon>Eukaryota</taxon>
        <taxon>Viridiplantae</taxon>
        <taxon>Streptophyta</taxon>
        <taxon>Embryophyta</taxon>
        <taxon>Tracheophyta</taxon>
        <taxon>Spermatophyta</taxon>
        <taxon>Magnoliopsida</taxon>
        <taxon>eudicotyledons</taxon>
        <taxon>Gunneridae</taxon>
        <taxon>Pentapetalae</taxon>
        <taxon>Caryophyllales</taxon>
        <taxon>Cactineae</taxon>
        <taxon>Cactaceae</taxon>
        <taxon>Cactoideae</taxon>
        <taxon>Echinocereeae</taxon>
        <taxon>Carnegiea</taxon>
    </lineage>
</organism>
<dbReference type="GO" id="GO:0051707">
    <property type="term" value="P:response to other organism"/>
    <property type="evidence" value="ECO:0007669"/>
    <property type="project" value="UniProtKB-ARBA"/>
</dbReference>
<dbReference type="Gene3D" id="3.80.10.10">
    <property type="entry name" value="Ribonuclease Inhibitor"/>
    <property type="match status" value="4"/>
</dbReference>
<evidence type="ECO:0000259" key="5">
    <source>
        <dbReference type="Pfam" id="PF00931"/>
    </source>
</evidence>
<feature type="domain" description="Disease resistance protein winged helix" evidence="7">
    <location>
        <begin position="430"/>
        <end position="462"/>
    </location>
</feature>
<evidence type="ECO:0000313" key="8">
    <source>
        <dbReference type="EMBL" id="KAJ8446689.1"/>
    </source>
</evidence>
<dbReference type="Gene3D" id="3.40.50.300">
    <property type="entry name" value="P-loop containing nucleotide triphosphate hydrolases"/>
    <property type="match status" value="1"/>
</dbReference>
<dbReference type="PRINTS" id="PR00364">
    <property type="entry name" value="DISEASERSIST"/>
</dbReference>
<protein>
    <recommendedName>
        <fullName evidence="10">Disease resistance protein</fullName>
    </recommendedName>
</protein>
<dbReference type="GO" id="GO:0006952">
    <property type="term" value="P:defense response"/>
    <property type="evidence" value="ECO:0007669"/>
    <property type="project" value="UniProtKB-KW"/>
</dbReference>
<dbReference type="PANTHER" id="PTHR36766:SF40">
    <property type="entry name" value="DISEASE RESISTANCE PROTEIN RGA3"/>
    <property type="match status" value="1"/>
</dbReference>
<feature type="domain" description="NB-ARC" evidence="5">
    <location>
        <begin position="171"/>
        <end position="349"/>
    </location>
</feature>
<evidence type="ECO:0000256" key="4">
    <source>
        <dbReference type="ARBA" id="ARBA00022840"/>
    </source>
</evidence>
<keyword evidence="1" id="KW-0677">Repeat</keyword>
<dbReference type="InterPro" id="IPR058922">
    <property type="entry name" value="WHD_DRP"/>
</dbReference>
<dbReference type="Gene3D" id="1.10.8.430">
    <property type="entry name" value="Helical domain of apoptotic protease-activating factors"/>
    <property type="match status" value="1"/>
</dbReference>
<evidence type="ECO:0000259" key="7">
    <source>
        <dbReference type="Pfam" id="PF23559"/>
    </source>
</evidence>
<gene>
    <name evidence="8" type="ORF">Cgig2_002851</name>
</gene>
<evidence type="ECO:0000256" key="3">
    <source>
        <dbReference type="ARBA" id="ARBA00022821"/>
    </source>
</evidence>
<dbReference type="Gene3D" id="1.20.5.4130">
    <property type="match status" value="1"/>
</dbReference>
<dbReference type="Proteomes" id="UP001153076">
    <property type="component" value="Unassembled WGS sequence"/>
</dbReference>
<dbReference type="InterPro" id="IPR002182">
    <property type="entry name" value="NB-ARC"/>
</dbReference>
<dbReference type="GO" id="GO:0005524">
    <property type="term" value="F:ATP binding"/>
    <property type="evidence" value="ECO:0007669"/>
    <property type="project" value="UniProtKB-KW"/>
</dbReference>
<evidence type="ECO:0000256" key="1">
    <source>
        <dbReference type="ARBA" id="ARBA00022737"/>
    </source>
</evidence>
<dbReference type="AlphaFoldDB" id="A0A9Q1KNC3"/>
<name>A0A9Q1KNC3_9CARY</name>
<dbReference type="Pfam" id="PF23559">
    <property type="entry name" value="WHD_DRP"/>
    <property type="match status" value="1"/>
</dbReference>
<dbReference type="InterPro" id="IPR041118">
    <property type="entry name" value="Rx_N"/>
</dbReference>
<dbReference type="InterPro" id="IPR032675">
    <property type="entry name" value="LRR_dom_sf"/>
</dbReference>
<keyword evidence="4" id="KW-0067">ATP-binding</keyword>
<dbReference type="OrthoDB" id="1700985at2759"/>
<dbReference type="Pfam" id="PF18052">
    <property type="entry name" value="Rx_N"/>
    <property type="match status" value="1"/>
</dbReference>
<evidence type="ECO:0000256" key="2">
    <source>
        <dbReference type="ARBA" id="ARBA00022741"/>
    </source>
</evidence>
<dbReference type="EMBL" id="JAKOGI010000051">
    <property type="protein sequence ID" value="KAJ8446689.1"/>
    <property type="molecule type" value="Genomic_DNA"/>
</dbReference>
<comment type="caution">
    <text evidence="8">The sequence shown here is derived from an EMBL/GenBank/DDBJ whole genome shotgun (WGS) entry which is preliminary data.</text>
</comment>
<dbReference type="Pfam" id="PF00931">
    <property type="entry name" value="NB-ARC"/>
    <property type="match status" value="1"/>
</dbReference>
<evidence type="ECO:0008006" key="10">
    <source>
        <dbReference type="Google" id="ProtNLM"/>
    </source>
</evidence>
<dbReference type="SUPFAM" id="SSF52540">
    <property type="entry name" value="P-loop containing nucleoside triphosphate hydrolases"/>
    <property type="match status" value="1"/>
</dbReference>
<proteinExistence type="predicted"/>
<dbReference type="PANTHER" id="PTHR36766">
    <property type="entry name" value="PLANT BROAD-SPECTRUM MILDEW RESISTANCE PROTEIN RPW8"/>
    <property type="match status" value="1"/>
</dbReference>
<keyword evidence="9" id="KW-1185">Reference proteome</keyword>
<dbReference type="GO" id="GO:0043531">
    <property type="term" value="F:ADP binding"/>
    <property type="evidence" value="ECO:0007669"/>
    <property type="project" value="InterPro"/>
</dbReference>
<reference evidence="8" key="1">
    <citation type="submission" date="2022-04" db="EMBL/GenBank/DDBJ databases">
        <title>Carnegiea gigantea Genome sequencing and assembly v2.</title>
        <authorList>
            <person name="Copetti D."/>
            <person name="Sanderson M.J."/>
            <person name="Burquez A."/>
            <person name="Wojciechowski M.F."/>
        </authorList>
    </citation>
    <scope>NUCLEOTIDE SEQUENCE</scope>
    <source>
        <strain evidence="8">SGP5-SGP5p</strain>
        <tissue evidence="8">Aerial part</tissue>
    </source>
</reference>
<dbReference type="InterPro" id="IPR042197">
    <property type="entry name" value="Apaf_helical"/>
</dbReference>
<accession>A0A9Q1KNC3</accession>
<evidence type="ECO:0000313" key="9">
    <source>
        <dbReference type="Proteomes" id="UP001153076"/>
    </source>
</evidence>
<sequence>MDTEGLFDVLLDQLAPEEIQKLLTGRDSTLAKLSELRSLMTAAKNVLNYLDEKQNARPLLKNHLNKVKHALYDAEDIIDEIRTAALQQGLSDAGTLLTQGAASLDAFYEEIELRIECTNKVFEGFKDLIYVPGPMASSETQQPLSSSRILTTSLVGGSILYGRDSEREQIIDILQDRAAVTSHIRVVALIGVPGIGKTALAQSIFNDPNAGETFDFKTWISVPEVSDISQIITSIFNLLPTRSPDYKTYGSISAAEFITNLEFIQWRLRQRMAGMKFLIVLDDVWEENIDASWDALRFSLNSAATGSTIVVTTHNKDIARRFHPSLTLQLHELSDDDCWSLIKACAWADPHAALDESLEEIGRRIAAKCRGLPIAAKALGGLLAGTSDAMKWESIETSRIWDLPPGRKQILPALLLCYKFLPPHLRRGTKEYFDMLVERSFFQESGSNEHYFIMHGLMHELAVYVMTEFSFSLEANISHAISGSLTLHHLSFEESHYETAEKFSVAHAARLRTFLPIRSSLGRCYGPAIPCSVLLSLAESFRCMRHLDIRGTYMWLPEGIGRLPPLGGLPALKHLIIENFVELEIVGSEFYGEHRLSRTRSFRSLKILEFKSMGNWRTWFTNEADVSRFPCLEELHMTHCQKLKGGLPSELSSLKVLTLRSCDELCEPLLQSPHSSPHFPDLEELHLEDCEKLKGGFPMEFPFLKVLTIRSCGELCESLPQSTQLRELIVEHCPNVVLRGLAGLTGLTSLGLCWKGGCEILKTHESITNVEAALPNLTSLHKLQLGCYSGRQCIQFQQLTQEPLSLPPLHIRAGDFQKLNYLRITGFCRLREFDIIPEGGRLGLTFLYELSIAVFPQLSIFPAGGLRAHNLTILRIKCCNRLRSMSNALPDCFPSLRCLSISHCPLLESFAEGCLPIHLQTLRISRCENLRDLPMMARCTSLHLLEVDGCFNLELFPASVVPPNLRKLKISNCPKLTSLSDNVGSALSCLELLHIWNCPEMESFPPDSFPPNLEILHFEDCPRRISNYADWQIGGLVFLKELVIKLFWRTRPSRQTNECIREYGPLRSTNYMEQLQRLTHLKELRENYYRVLLCF</sequence>
<keyword evidence="2" id="KW-0547">Nucleotide-binding</keyword>
<keyword evidence="3" id="KW-0611">Plant defense</keyword>